<dbReference type="InterPro" id="IPR001360">
    <property type="entry name" value="Glyco_hydro_1"/>
</dbReference>
<dbReference type="AlphaFoldDB" id="A0A9Q0KEI6"/>
<feature type="signal peptide" evidence="6">
    <location>
        <begin position="1"/>
        <end position="22"/>
    </location>
</feature>
<keyword evidence="3" id="KW-0378">Hydrolase</keyword>
<proteinExistence type="inferred from homology"/>
<evidence type="ECO:0000256" key="1">
    <source>
        <dbReference type="ARBA" id="ARBA00010838"/>
    </source>
</evidence>
<dbReference type="EMBL" id="JAMYWD010000006">
    <property type="protein sequence ID" value="KAJ4968851.1"/>
    <property type="molecule type" value="Genomic_DNA"/>
</dbReference>
<dbReference type="PANTHER" id="PTHR10353">
    <property type="entry name" value="GLYCOSYL HYDROLASE"/>
    <property type="match status" value="1"/>
</dbReference>
<sequence>MMMLRLWSQSWVFLLLSLAVVGSVQNSGKYSRDDFPSDFVFGAGTSAYQVEGATAEDGRSPSSWDTFCHQGQMPDKSTGDLAADQYHKYKEDVKLMSDIGLEGYRFSISWSRLLPNGRGAVNPKGLEYYNNLINELIRHGVAPYVTIFHFDFPQVLEDEYGGWLSPNIVEDFTAYADVCFREFGDRVSYWTTINEPNILAITSYDLGALPPQRCSPQFGMFNCSGGNSSVEPYTVMHHILLAHASAAALYKEKYQVKQKGWIGLNVYAFWCDPFTNTTADVKASQRAMDFLVGWAFHPLVFGDYPMIMKTTVGSRLPSFSKRESELVKGSADFIGMNHYSSIYVEDNPSNLTTGLPDFNGDMAIKFSVSRDDTPSDPFVPSSSTFAPTGLRNLLEYVKNYYGNPPVIIQENGYGERGNETLNDTVRINYLDGYIGSMIDPIRNGSNVRGYFVWSFLDVFELLGGYHTRFGLVQVDFDDKELKRRPKLSAQWFSNFLKKKSSRIETQIKARSHPS</sequence>
<protein>
    <recommendedName>
        <fullName evidence="9">Beta-glucosidase 22</fullName>
    </recommendedName>
</protein>
<keyword evidence="4" id="KW-0325">Glycoprotein</keyword>
<evidence type="ECO:0000256" key="3">
    <source>
        <dbReference type="ARBA" id="ARBA00022801"/>
    </source>
</evidence>
<reference evidence="7" key="1">
    <citation type="journal article" date="2023" name="Plant J.">
        <title>The genome of the king protea, Protea cynaroides.</title>
        <authorList>
            <person name="Chang J."/>
            <person name="Duong T.A."/>
            <person name="Schoeman C."/>
            <person name="Ma X."/>
            <person name="Roodt D."/>
            <person name="Barker N."/>
            <person name="Li Z."/>
            <person name="Van de Peer Y."/>
            <person name="Mizrachi E."/>
        </authorList>
    </citation>
    <scope>NUCLEOTIDE SEQUENCE</scope>
    <source>
        <tissue evidence="7">Young leaves</tissue>
    </source>
</reference>
<dbReference type="Pfam" id="PF00232">
    <property type="entry name" value="Glyco_hydro_1"/>
    <property type="match status" value="1"/>
</dbReference>
<organism evidence="7 8">
    <name type="scientific">Protea cynaroides</name>
    <dbReference type="NCBI Taxonomy" id="273540"/>
    <lineage>
        <taxon>Eukaryota</taxon>
        <taxon>Viridiplantae</taxon>
        <taxon>Streptophyta</taxon>
        <taxon>Embryophyta</taxon>
        <taxon>Tracheophyta</taxon>
        <taxon>Spermatophyta</taxon>
        <taxon>Magnoliopsida</taxon>
        <taxon>Proteales</taxon>
        <taxon>Proteaceae</taxon>
        <taxon>Protea</taxon>
    </lineage>
</organism>
<dbReference type="PROSITE" id="PS00653">
    <property type="entry name" value="GLYCOSYL_HYDROL_F1_2"/>
    <property type="match status" value="1"/>
</dbReference>
<keyword evidence="2 6" id="KW-0732">Signal</keyword>
<evidence type="ECO:0000256" key="2">
    <source>
        <dbReference type="ARBA" id="ARBA00022729"/>
    </source>
</evidence>
<dbReference type="FunFam" id="3.20.20.80:FF:000069">
    <property type="entry name" value="Beta-glucosidase 1"/>
    <property type="match status" value="1"/>
</dbReference>
<gene>
    <name evidence="7" type="ORF">NE237_015552</name>
</gene>
<comment type="caution">
    <text evidence="7">The sequence shown here is derived from an EMBL/GenBank/DDBJ whole genome shotgun (WGS) entry which is preliminary data.</text>
</comment>
<dbReference type="GO" id="GO:0005975">
    <property type="term" value="P:carbohydrate metabolic process"/>
    <property type="evidence" value="ECO:0007669"/>
    <property type="project" value="InterPro"/>
</dbReference>
<dbReference type="OrthoDB" id="65569at2759"/>
<dbReference type="InterPro" id="IPR033132">
    <property type="entry name" value="GH_1_N_CS"/>
</dbReference>
<dbReference type="PRINTS" id="PR00131">
    <property type="entry name" value="GLHYDRLASE1"/>
</dbReference>
<dbReference type="GO" id="GO:0008422">
    <property type="term" value="F:beta-glucosidase activity"/>
    <property type="evidence" value="ECO:0007669"/>
    <property type="project" value="TreeGrafter"/>
</dbReference>
<evidence type="ECO:0008006" key="9">
    <source>
        <dbReference type="Google" id="ProtNLM"/>
    </source>
</evidence>
<name>A0A9Q0KEI6_9MAGN</name>
<evidence type="ECO:0000313" key="8">
    <source>
        <dbReference type="Proteomes" id="UP001141806"/>
    </source>
</evidence>
<dbReference type="PANTHER" id="PTHR10353:SF29">
    <property type="entry name" value="BETA-GLUCOSIDASE 11"/>
    <property type="match status" value="1"/>
</dbReference>
<keyword evidence="8" id="KW-1185">Reference proteome</keyword>
<dbReference type="SUPFAM" id="SSF51445">
    <property type="entry name" value="(Trans)glycosidases"/>
    <property type="match status" value="1"/>
</dbReference>
<evidence type="ECO:0000256" key="6">
    <source>
        <dbReference type="SAM" id="SignalP"/>
    </source>
</evidence>
<dbReference type="Proteomes" id="UP001141806">
    <property type="component" value="Unassembled WGS sequence"/>
</dbReference>
<feature type="chain" id="PRO_5040304398" description="Beta-glucosidase 22" evidence="6">
    <location>
        <begin position="23"/>
        <end position="514"/>
    </location>
</feature>
<evidence type="ECO:0000313" key="7">
    <source>
        <dbReference type="EMBL" id="KAJ4968851.1"/>
    </source>
</evidence>
<dbReference type="InterPro" id="IPR017853">
    <property type="entry name" value="GH"/>
</dbReference>
<evidence type="ECO:0000256" key="4">
    <source>
        <dbReference type="ARBA" id="ARBA00023180"/>
    </source>
</evidence>
<accession>A0A9Q0KEI6</accession>
<comment type="similarity">
    <text evidence="1 5">Belongs to the glycosyl hydrolase 1 family.</text>
</comment>
<dbReference type="Gene3D" id="3.20.20.80">
    <property type="entry name" value="Glycosidases"/>
    <property type="match status" value="1"/>
</dbReference>
<evidence type="ECO:0000256" key="5">
    <source>
        <dbReference type="RuleBase" id="RU003690"/>
    </source>
</evidence>